<dbReference type="EMBL" id="FQ790362">
    <property type="protein sequence ID" value="CCD57027.1"/>
    <property type="molecule type" value="Genomic_DNA"/>
</dbReference>
<dbReference type="HOGENOM" id="CLU_2512391_0_0_1"/>
<protein>
    <submittedName>
        <fullName evidence="1">Uncharacterized protein</fullName>
    </submittedName>
</protein>
<name>G2YZH9_BOTF4</name>
<proteinExistence type="predicted"/>
<organism evidence="1 2">
    <name type="scientific">Botryotinia fuckeliana (strain T4)</name>
    <name type="common">Noble rot fungus</name>
    <name type="synonym">Botrytis cinerea</name>
    <dbReference type="NCBI Taxonomy" id="999810"/>
    <lineage>
        <taxon>Eukaryota</taxon>
        <taxon>Fungi</taxon>
        <taxon>Dikarya</taxon>
        <taxon>Ascomycota</taxon>
        <taxon>Pezizomycotina</taxon>
        <taxon>Leotiomycetes</taxon>
        <taxon>Helotiales</taxon>
        <taxon>Sclerotiniaceae</taxon>
        <taxon>Botrytis</taxon>
    </lineage>
</organism>
<dbReference type="AlphaFoldDB" id="G2YZH9"/>
<gene>
    <name evidence="1" type="ORF">BofuT4_uP142890.1</name>
</gene>
<dbReference type="Proteomes" id="UP000008177">
    <property type="component" value="Unplaced contigs"/>
</dbReference>
<reference evidence="2" key="1">
    <citation type="journal article" date="2011" name="PLoS Genet.">
        <title>Genomic analysis of the necrotrophic fungal pathogens Sclerotinia sclerotiorum and Botrytis cinerea.</title>
        <authorList>
            <person name="Amselem J."/>
            <person name="Cuomo C.A."/>
            <person name="van Kan J.A."/>
            <person name="Viaud M."/>
            <person name="Benito E.P."/>
            <person name="Couloux A."/>
            <person name="Coutinho P.M."/>
            <person name="de Vries R.P."/>
            <person name="Dyer P.S."/>
            <person name="Fillinger S."/>
            <person name="Fournier E."/>
            <person name="Gout L."/>
            <person name="Hahn M."/>
            <person name="Kohn L."/>
            <person name="Lapalu N."/>
            <person name="Plummer K.M."/>
            <person name="Pradier J.M."/>
            <person name="Quevillon E."/>
            <person name="Sharon A."/>
            <person name="Simon A."/>
            <person name="ten Have A."/>
            <person name="Tudzynski B."/>
            <person name="Tudzynski P."/>
            <person name="Wincker P."/>
            <person name="Andrew M."/>
            <person name="Anthouard V."/>
            <person name="Beever R.E."/>
            <person name="Beffa R."/>
            <person name="Benoit I."/>
            <person name="Bouzid O."/>
            <person name="Brault B."/>
            <person name="Chen Z."/>
            <person name="Choquer M."/>
            <person name="Collemare J."/>
            <person name="Cotton P."/>
            <person name="Danchin E.G."/>
            <person name="Da Silva C."/>
            <person name="Gautier A."/>
            <person name="Giraud C."/>
            <person name="Giraud T."/>
            <person name="Gonzalez C."/>
            <person name="Grossetete S."/>
            <person name="Guldener U."/>
            <person name="Henrissat B."/>
            <person name="Howlett B.J."/>
            <person name="Kodira C."/>
            <person name="Kretschmer M."/>
            <person name="Lappartient A."/>
            <person name="Leroch M."/>
            <person name="Levis C."/>
            <person name="Mauceli E."/>
            <person name="Neuveglise C."/>
            <person name="Oeser B."/>
            <person name="Pearson M."/>
            <person name="Poulain J."/>
            <person name="Poussereau N."/>
            <person name="Quesneville H."/>
            <person name="Rascle C."/>
            <person name="Schumacher J."/>
            <person name="Segurens B."/>
            <person name="Sexton A."/>
            <person name="Silva E."/>
            <person name="Sirven C."/>
            <person name="Soanes D.M."/>
            <person name="Talbot N.J."/>
            <person name="Templeton M."/>
            <person name="Yandava C."/>
            <person name="Yarden O."/>
            <person name="Zeng Q."/>
            <person name="Rollins J.A."/>
            <person name="Lebrun M.H."/>
            <person name="Dickman M."/>
        </authorList>
    </citation>
    <scope>NUCLEOTIDE SEQUENCE [LARGE SCALE GENOMIC DNA]</scope>
    <source>
        <strain evidence="2">T4</strain>
    </source>
</reference>
<evidence type="ECO:0000313" key="1">
    <source>
        <dbReference type="EMBL" id="CCD57027.1"/>
    </source>
</evidence>
<accession>G2YZH9</accession>
<evidence type="ECO:0000313" key="2">
    <source>
        <dbReference type="Proteomes" id="UP000008177"/>
    </source>
</evidence>
<dbReference type="InParanoid" id="G2YZH9"/>
<sequence>MALHNSNELVVREVDEKELLVGSQQVVFQLLVQAFQLSNSTPFFTACHATKFFHWLSAYRVFLSLSPFYVCVFENGLRDGTSDDC</sequence>